<protein>
    <submittedName>
        <fullName evidence="1">Uncharacterized protein</fullName>
    </submittedName>
</protein>
<organism evidence="1 2">
    <name type="scientific">Ilyodon furcidens</name>
    <name type="common">goldbreast splitfin</name>
    <dbReference type="NCBI Taxonomy" id="33524"/>
    <lineage>
        <taxon>Eukaryota</taxon>
        <taxon>Metazoa</taxon>
        <taxon>Chordata</taxon>
        <taxon>Craniata</taxon>
        <taxon>Vertebrata</taxon>
        <taxon>Euteleostomi</taxon>
        <taxon>Actinopterygii</taxon>
        <taxon>Neopterygii</taxon>
        <taxon>Teleostei</taxon>
        <taxon>Neoteleostei</taxon>
        <taxon>Acanthomorphata</taxon>
        <taxon>Ovalentaria</taxon>
        <taxon>Atherinomorphae</taxon>
        <taxon>Cyprinodontiformes</taxon>
        <taxon>Goodeidae</taxon>
        <taxon>Ilyodon</taxon>
    </lineage>
</organism>
<name>A0ABV0TQD5_9TELE</name>
<comment type="caution">
    <text evidence="1">The sequence shown here is derived from an EMBL/GenBank/DDBJ whole genome shotgun (WGS) entry which is preliminary data.</text>
</comment>
<accession>A0ABV0TQD5</accession>
<evidence type="ECO:0000313" key="2">
    <source>
        <dbReference type="Proteomes" id="UP001482620"/>
    </source>
</evidence>
<sequence>GGCAPPSRRGDQKISGDSPASLGLAAERESLEKLSLPHDVVHTSRLYHSVIRIKVGSFSALVCRGRRGAFFMSIRLRDVIPPAADEQEFSFSTIKTYAAAISSCHQGFGDRTSLTTR</sequence>
<evidence type="ECO:0000313" key="1">
    <source>
        <dbReference type="EMBL" id="MEQ2235140.1"/>
    </source>
</evidence>
<dbReference type="Proteomes" id="UP001482620">
    <property type="component" value="Unassembled WGS sequence"/>
</dbReference>
<feature type="non-terminal residue" evidence="1">
    <location>
        <position position="1"/>
    </location>
</feature>
<keyword evidence="2" id="KW-1185">Reference proteome</keyword>
<dbReference type="EMBL" id="JAHRIQ010044533">
    <property type="protein sequence ID" value="MEQ2235140.1"/>
    <property type="molecule type" value="Genomic_DNA"/>
</dbReference>
<reference evidence="1 2" key="1">
    <citation type="submission" date="2021-06" db="EMBL/GenBank/DDBJ databases">
        <authorList>
            <person name="Palmer J.M."/>
        </authorList>
    </citation>
    <scope>NUCLEOTIDE SEQUENCE [LARGE SCALE GENOMIC DNA]</scope>
    <source>
        <strain evidence="2">if_2019</strain>
        <tissue evidence="1">Muscle</tissue>
    </source>
</reference>
<gene>
    <name evidence="1" type="ORF">ILYODFUR_038598</name>
</gene>
<proteinExistence type="predicted"/>